<accession>A0A1M5D072</accession>
<evidence type="ECO:0000313" key="2">
    <source>
        <dbReference type="Proteomes" id="UP000184471"/>
    </source>
</evidence>
<reference evidence="1 2" key="1">
    <citation type="submission" date="2016-11" db="EMBL/GenBank/DDBJ databases">
        <authorList>
            <person name="Jaros S."/>
            <person name="Januszkiewicz K."/>
            <person name="Wedrychowicz H."/>
        </authorList>
    </citation>
    <scope>NUCLEOTIDE SEQUENCE [LARGE SCALE GENOMIC DNA]</scope>
    <source>
        <strain evidence="1 2">DSM 45408</strain>
    </source>
</reference>
<dbReference type="Gene3D" id="3.30.450.20">
    <property type="entry name" value="PAS domain"/>
    <property type="match status" value="1"/>
</dbReference>
<dbReference type="RefSeq" id="WP_073417912.1">
    <property type="nucleotide sequence ID" value="NZ_FQVX01000001.1"/>
</dbReference>
<evidence type="ECO:0000313" key="1">
    <source>
        <dbReference type="EMBL" id="SHF60304.1"/>
    </source>
</evidence>
<dbReference type="CDD" id="cd12913">
    <property type="entry name" value="PDC1_MCP_like"/>
    <property type="match status" value="1"/>
</dbReference>
<dbReference type="EMBL" id="FQVX01000001">
    <property type="protein sequence ID" value="SHF60304.1"/>
    <property type="molecule type" value="Genomic_DNA"/>
</dbReference>
<name>A0A1M5D072_9ACTN</name>
<proteinExistence type="predicted"/>
<sequence length="254" mass="25902">MTQDDVDQGTAVARAVTRVRTHLDGLAALLEGVREPVEAGLAAAGADVPALGYRELTALLREVAAPHCTAALGAAPSVAGVGCVAQSPAEAGEAFAMVWWVSRNGVVSEKRHDLNPTSDAFYDYRDAEWFSVPRTTGGFVVAGPYIDAWGTDDLTITAGLPLRAGGRAIGVVALDVATARFVGELTDALDELPQDAVLVNADGRVVASTAPDLSTGLRLTPRSRAAAGAPAGTAVPAGARGWSLVLLPGADAPA</sequence>
<dbReference type="OrthoDB" id="8687362at2"/>
<keyword evidence="2" id="KW-1185">Reference proteome</keyword>
<gene>
    <name evidence="1" type="ORF">SAMN05444351_0164</name>
</gene>
<dbReference type="STRING" id="1070870.SAMN05444351_0164"/>
<protein>
    <recommendedName>
        <fullName evidence="3">Cache domain-containing protein</fullName>
    </recommendedName>
</protein>
<evidence type="ECO:0008006" key="3">
    <source>
        <dbReference type="Google" id="ProtNLM"/>
    </source>
</evidence>
<organism evidence="1 2">
    <name type="scientific">Geodermatophilus nigrescens</name>
    <dbReference type="NCBI Taxonomy" id="1070870"/>
    <lineage>
        <taxon>Bacteria</taxon>
        <taxon>Bacillati</taxon>
        <taxon>Actinomycetota</taxon>
        <taxon>Actinomycetes</taxon>
        <taxon>Geodermatophilales</taxon>
        <taxon>Geodermatophilaceae</taxon>
        <taxon>Geodermatophilus</taxon>
    </lineage>
</organism>
<dbReference type="Proteomes" id="UP000184471">
    <property type="component" value="Unassembled WGS sequence"/>
</dbReference>
<dbReference type="Pfam" id="PF22673">
    <property type="entry name" value="MCP-like_PDC_1"/>
    <property type="match status" value="1"/>
</dbReference>
<dbReference type="AlphaFoldDB" id="A0A1M5D072"/>